<dbReference type="AlphaFoldDB" id="A0A366XN42"/>
<accession>A0A366XN42</accession>
<protein>
    <submittedName>
        <fullName evidence="1">Uncharacterized protein</fullName>
    </submittedName>
</protein>
<dbReference type="EMBL" id="QOCW01000034">
    <property type="protein sequence ID" value="RBW67542.1"/>
    <property type="molecule type" value="Genomic_DNA"/>
</dbReference>
<keyword evidence="2" id="KW-1185">Reference proteome</keyword>
<reference evidence="1 2" key="1">
    <citation type="submission" date="2018-07" db="EMBL/GenBank/DDBJ databases">
        <title>Lottiidibacillus patelloidae gen. nov., sp. nov., isolated from the intestinal tract of a marine limpet and the reclassification of B. taeanensis BH030017T, B. algicola KMM 3737T and B. hwajinpoensis SW-72T as genus Lottiidibacillus.</title>
        <authorList>
            <person name="Liu R."/>
            <person name="Huang Z."/>
        </authorList>
    </citation>
    <scope>NUCLEOTIDE SEQUENCE [LARGE SCALE GENOMIC DNA]</scope>
    <source>
        <strain evidence="1 2">BH030017</strain>
    </source>
</reference>
<evidence type="ECO:0000313" key="1">
    <source>
        <dbReference type="EMBL" id="RBW67542.1"/>
    </source>
</evidence>
<comment type="caution">
    <text evidence="1">The sequence shown here is derived from an EMBL/GenBank/DDBJ whole genome shotgun (WGS) entry which is preliminary data.</text>
</comment>
<organism evidence="1 2">
    <name type="scientific">Bacillus taeanensis</name>
    <dbReference type="NCBI Taxonomy" id="273032"/>
    <lineage>
        <taxon>Bacteria</taxon>
        <taxon>Bacillati</taxon>
        <taxon>Bacillota</taxon>
        <taxon>Bacilli</taxon>
        <taxon>Bacillales</taxon>
        <taxon>Bacillaceae</taxon>
        <taxon>Bacillus</taxon>
    </lineage>
</organism>
<proteinExistence type="predicted"/>
<gene>
    <name evidence="1" type="ORF">DS031_21475</name>
</gene>
<dbReference type="Proteomes" id="UP000253314">
    <property type="component" value="Unassembled WGS sequence"/>
</dbReference>
<sequence length="60" mass="7173">MQTKFRYDFFICYQSFMSLFKLYFQAISKDKNFHMSFLIREKIKKASNPVRSGFDAFPGA</sequence>
<name>A0A366XN42_9BACI</name>
<evidence type="ECO:0000313" key="2">
    <source>
        <dbReference type="Proteomes" id="UP000253314"/>
    </source>
</evidence>